<accession>A0A419WEI9</accession>
<dbReference type="SUPFAM" id="SSF46785">
    <property type="entry name" value="Winged helix' DNA-binding domain"/>
    <property type="match status" value="1"/>
</dbReference>
<dbReference type="GO" id="GO:0003700">
    <property type="term" value="F:DNA-binding transcription factor activity"/>
    <property type="evidence" value="ECO:0007669"/>
    <property type="project" value="InterPro"/>
</dbReference>
<sequence>MVHCPERALLSVLDERGPTRVTALATELETHPITITQYCDDLQSDGYVYRVSADVYAITEAGRERLASLAE</sequence>
<dbReference type="InterPro" id="IPR036390">
    <property type="entry name" value="WH_DNA-bd_sf"/>
</dbReference>
<dbReference type="OrthoDB" id="285635at2157"/>
<gene>
    <name evidence="1" type="ORF">ATJ93_3523</name>
</gene>
<organism evidence="1 2">
    <name type="scientific">Halopiger aswanensis</name>
    <dbReference type="NCBI Taxonomy" id="148449"/>
    <lineage>
        <taxon>Archaea</taxon>
        <taxon>Methanobacteriati</taxon>
        <taxon>Methanobacteriota</taxon>
        <taxon>Stenosarchaea group</taxon>
        <taxon>Halobacteria</taxon>
        <taxon>Halobacteriales</taxon>
        <taxon>Natrialbaceae</taxon>
        <taxon>Halopiger</taxon>
    </lineage>
</organism>
<keyword evidence="2" id="KW-1185">Reference proteome</keyword>
<dbReference type="RefSeq" id="WP_120245873.1">
    <property type="nucleotide sequence ID" value="NZ_RAPO01000003.1"/>
</dbReference>
<evidence type="ECO:0000313" key="1">
    <source>
        <dbReference type="EMBL" id="RKD93888.1"/>
    </source>
</evidence>
<dbReference type="AlphaFoldDB" id="A0A419WEI9"/>
<evidence type="ECO:0000313" key="2">
    <source>
        <dbReference type="Proteomes" id="UP000283805"/>
    </source>
</evidence>
<reference evidence="1 2" key="1">
    <citation type="submission" date="2018-09" db="EMBL/GenBank/DDBJ databases">
        <title>Genomic Encyclopedia of Archaeal and Bacterial Type Strains, Phase II (KMG-II): from individual species to whole genera.</title>
        <authorList>
            <person name="Goeker M."/>
        </authorList>
    </citation>
    <scope>NUCLEOTIDE SEQUENCE [LARGE SCALE GENOMIC DNA]</scope>
    <source>
        <strain evidence="1 2">DSM 13151</strain>
    </source>
</reference>
<dbReference type="Gene3D" id="1.10.10.10">
    <property type="entry name" value="Winged helix-like DNA-binding domain superfamily/Winged helix DNA-binding domain"/>
    <property type="match status" value="1"/>
</dbReference>
<protein>
    <recommendedName>
        <fullName evidence="3">MarR family protein</fullName>
    </recommendedName>
</protein>
<dbReference type="InterPro" id="IPR036388">
    <property type="entry name" value="WH-like_DNA-bd_sf"/>
</dbReference>
<evidence type="ECO:0008006" key="3">
    <source>
        <dbReference type="Google" id="ProtNLM"/>
    </source>
</evidence>
<dbReference type="Proteomes" id="UP000283805">
    <property type="component" value="Unassembled WGS sequence"/>
</dbReference>
<comment type="caution">
    <text evidence="1">The sequence shown here is derived from an EMBL/GenBank/DDBJ whole genome shotgun (WGS) entry which is preliminary data.</text>
</comment>
<name>A0A419WEI9_9EURY</name>
<dbReference type="EMBL" id="RAPO01000003">
    <property type="protein sequence ID" value="RKD93888.1"/>
    <property type="molecule type" value="Genomic_DNA"/>
</dbReference>
<proteinExistence type="predicted"/>